<gene>
    <name evidence="1" type="ORF">ROLI_000060</name>
</gene>
<evidence type="ECO:0000313" key="1">
    <source>
        <dbReference type="EMBL" id="WVX46948.1"/>
    </source>
</evidence>
<accession>A0ABZ2BM79</accession>
<sequence length="164" mass="18328">MSRAWLIDPGEVQVQAASSSKGGEKEPWNGEFYVSFGADDTRKWNEAIEFGFISGGGGSWYSNSLRMLDEDDRIWVKIPGKGFVGVGRVSGPRVAANEFRIEGSPALDKLTGGYHRHLKDDQEKCEYFVPVDWLHTVPEKQTIQEIGMFGNHNTEVARHGRALE</sequence>
<organism evidence="1 2">
    <name type="scientific">Roseobacter fucihabitans</name>
    <dbReference type="NCBI Taxonomy" id="1537242"/>
    <lineage>
        <taxon>Bacteria</taxon>
        <taxon>Pseudomonadati</taxon>
        <taxon>Pseudomonadota</taxon>
        <taxon>Alphaproteobacteria</taxon>
        <taxon>Rhodobacterales</taxon>
        <taxon>Roseobacteraceae</taxon>
        <taxon>Roseobacter</taxon>
    </lineage>
</organism>
<name>A0ABZ2BM79_9RHOB</name>
<dbReference type="RefSeq" id="WP_187431724.1">
    <property type="nucleotide sequence ID" value="NZ_CP143423.1"/>
</dbReference>
<protein>
    <submittedName>
        <fullName evidence="1">Uncharacterized protein</fullName>
    </submittedName>
</protein>
<reference evidence="2" key="1">
    <citation type="submission" date="2024-01" db="EMBL/GenBank/DDBJ databases">
        <title>Roseobacter fucihabitans sp. nov., isolated from the brown alga Fucus spiralis.</title>
        <authorList>
            <person name="Hahnke S."/>
            <person name="Berger M."/>
            <person name="Schlingloff A."/>
            <person name="Athale I."/>
            <person name="Neumann-Schaal M."/>
            <person name="Adenaya A."/>
            <person name="Poehlein A."/>
            <person name="Daniel R."/>
            <person name="Pertersen J."/>
            <person name="Brinkhoff T."/>
        </authorList>
    </citation>
    <scope>NUCLEOTIDE SEQUENCE [LARGE SCALE GENOMIC DNA]</scope>
    <source>
        <strain evidence="2">B14</strain>
    </source>
</reference>
<keyword evidence="2" id="KW-1185">Reference proteome</keyword>
<dbReference type="EMBL" id="CP143423">
    <property type="protein sequence ID" value="WVX46948.1"/>
    <property type="molecule type" value="Genomic_DNA"/>
</dbReference>
<evidence type="ECO:0000313" key="2">
    <source>
        <dbReference type="Proteomes" id="UP001318682"/>
    </source>
</evidence>
<dbReference type="Proteomes" id="UP001318682">
    <property type="component" value="Chromosome"/>
</dbReference>
<proteinExistence type="predicted"/>